<organism evidence="4 5">
    <name type="scientific">Marinomonas aquimarina</name>
    <dbReference type="NCBI Taxonomy" id="295068"/>
    <lineage>
        <taxon>Bacteria</taxon>
        <taxon>Pseudomonadati</taxon>
        <taxon>Pseudomonadota</taxon>
        <taxon>Gammaproteobacteria</taxon>
        <taxon>Oceanospirillales</taxon>
        <taxon>Oceanospirillaceae</taxon>
        <taxon>Marinomonas</taxon>
    </lineage>
</organism>
<dbReference type="InterPro" id="IPR028081">
    <property type="entry name" value="Leu-bd"/>
</dbReference>
<evidence type="ECO:0000259" key="3">
    <source>
        <dbReference type="Pfam" id="PF13458"/>
    </source>
</evidence>
<keyword evidence="2" id="KW-0732">Signal</keyword>
<reference evidence="4 5" key="1">
    <citation type="submission" date="2016-06" db="EMBL/GenBank/DDBJ databases">
        <authorList>
            <person name="Kjaerup R.B."/>
            <person name="Dalgaard T.S."/>
            <person name="Juul-Madsen H.R."/>
        </authorList>
    </citation>
    <scope>NUCLEOTIDE SEQUENCE [LARGE SCALE GENOMIC DNA]</scope>
    <source>
        <strain evidence="4 5">CECT 5080</strain>
    </source>
</reference>
<evidence type="ECO:0000256" key="1">
    <source>
        <dbReference type="ARBA" id="ARBA00010062"/>
    </source>
</evidence>
<dbReference type="RefSeq" id="WP_067208149.1">
    <property type="nucleotide sequence ID" value="NZ_FLOC01000007.1"/>
</dbReference>
<keyword evidence="5" id="KW-1185">Reference proteome</keyword>
<evidence type="ECO:0000313" key="5">
    <source>
        <dbReference type="Proteomes" id="UP000092627"/>
    </source>
</evidence>
<dbReference type="STRING" id="295068.MAQ5080_01466"/>
<dbReference type="Pfam" id="PF13458">
    <property type="entry name" value="Peripla_BP_6"/>
    <property type="match status" value="1"/>
</dbReference>
<evidence type="ECO:0000256" key="2">
    <source>
        <dbReference type="ARBA" id="ARBA00022729"/>
    </source>
</evidence>
<dbReference type="PANTHER" id="PTHR47235:SF1">
    <property type="entry name" value="BLR6548 PROTEIN"/>
    <property type="match status" value="1"/>
</dbReference>
<accession>A0A1A8TA27</accession>
<name>A0A1A8TA27_9GAMM</name>
<comment type="similarity">
    <text evidence="1">Belongs to the leucine-binding protein family.</text>
</comment>
<dbReference type="EMBL" id="FLOC01000007">
    <property type="protein sequence ID" value="SBS29668.1"/>
    <property type="molecule type" value="Genomic_DNA"/>
</dbReference>
<dbReference type="Proteomes" id="UP000092627">
    <property type="component" value="Unassembled WGS sequence"/>
</dbReference>
<dbReference type="InterPro" id="IPR028082">
    <property type="entry name" value="Peripla_BP_I"/>
</dbReference>
<protein>
    <submittedName>
        <fullName evidence="4">Leu/Ile/Val-binding protein</fullName>
    </submittedName>
</protein>
<sequence length="400" mass="44037">MRQRHAVLSTLLLGLLCLLSFNSRAEELRFGFTGPLTGPSAKIGAELVQGIELGFSRINASKQLPYSLKLIAKDDGYEPKLTPPLIRSMVEQDNIAGLISSVGTPTIVSATPTLKKYQIPLIFPISGSSALKHSDIRQLIFTERASYHDEATLLVKTVVEKFGIAPSDIAVYLQKDSYGEGTLRSINEALQSYGHGKAHDLLQLYYDRNHPAAEDAVAKILSQPKQPKAIFLISTYPAAAELISLLDQVGVSPLFATFSFVSHDTLIAELQHTQAKLLSTLVRPCMEQSQSPLIQEFFADVLEYGNLETTSPMELEGYLAARYVEAVLLQRVTSTAPSRSELLDLLRAYQESQLAATSALVIPQELEHSQYPIWLEFKDLKNKQSYCGSAIPSELIRGSL</sequence>
<proteinExistence type="inferred from homology"/>
<dbReference type="Gene3D" id="3.40.50.2300">
    <property type="match status" value="2"/>
</dbReference>
<dbReference type="PANTHER" id="PTHR47235">
    <property type="entry name" value="BLR6548 PROTEIN"/>
    <property type="match status" value="1"/>
</dbReference>
<gene>
    <name evidence="4" type="primary">livJ</name>
    <name evidence="4" type="ORF">MAQ5080_01466</name>
</gene>
<evidence type="ECO:0000313" key="4">
    <source>
        <dbReference type="EMBL" id="SBS29668.1"/>
    </source>
</evidence>
<feature type="domain" description="Leucine-binding protein" evidence="3">
    <location>
        <begin position="28"/>
        <end position="350"/>
    </location>
</feature>
<dbReference type="SUPFAM" id="SSF53822">
    <property type="entry name" value="Periplasmic binding protein-like I"/>
    <property type="match status" value="1"/>
</dbReference>
<dbReference type="AlphaFoldDB" id="A0A1A8TA27"/>